<sequence length="243" mass="26969">MLGFQVSEHSLTVTRTATRPRKAPARDNGNGRASAQDRQASLIGAAASLFAAKGFSGTTTKDIARAAGVSEALLFKHFPTKRALYSAILAEKAQYSELRAALEQAVADRDDERLFTLLAGFRIRKGADPTMLRLLLFSALEGHELSSMFFRQQYRVFYDLLAGYISRRIADGAFRAVDPQLTARAFFGIIVHHRFLHDILGIPLHLTHEEVVREYVLLFLSGLARDRPAREKSTAERNAVPSP</sequence>
<feature type="DNA-binding region" description="H-T-H motif" evidence="4">
    <location>
        <begin position="59"/>
        <end position="78"/>
    </location>
</feature>
<dbReference type="Pfam" id="PF00440">
    <property type="entry name" value="TetR_N"/>
    <property type="match status" value="1"/>
</dbReference>
<gene>
    <name evidence="7" type="ORF">DNFV4_00999</name>
</gene>
<dbReference type="Proteomes" id="UP001179121">
    <property type="component" value="Chromosome"/>
</dbReference>
<dbReference type="InterPro" id="IPR036271">
    <property type="entry name" value="Tet_transcr_reg_TetR-rel_C_sf"/>
</dbReference>
<evidence type="ECO:0000256" key="2">
    <source>
        <dbReference type="ARBA" id="ARBA00023125"/>
    </source>
</evidence>
<name>A0AA86MX36_9BACT</name>
<feature type="region of interest" description="Disordered" evidence="5">
    <location>
        <begin position="1"/>
        <end position="37"/>
    </location>
</feature>
<dbReference type="Gene3D" id="1.10.357.10">
    <property type="entry name" value="Tetracycline Repressor, domain 2"/>
    <property type="match status" value="1"/>
</dbReference>
<proteinExistence type="predicted"/>
<dbReference type="InterPro" id="IPR001647">
    <property type="entry name" value="HTH_TetR"/>
</dbReference>
<keyword evidence="3" id="KW-0804">Transcription</keyword>
<dbReference type="GO" id="GO:0003700">
    <property type="term" value="F:DNA-binding transcription factor activity"/>
    <property type="evidence" value="ECO:0007669"/>
    <property type="project" value="TreeGrafter"/>
</dbReference>
<dbReference type="SUPFAM" id="SSF48498">
    <property type="entry name" value="Tetracyclin repressor-like, C-terminal domain"/>
    <property type="match status" value="1"/>
</dbReference>
<keyword evidence="2 4" id="KW-0238">DNA-binding</keyword>
<dbReference type="PANTHER" id="PTHR30055">
    <property type="entry name" value="HTH-TYPE TRANSCRIPTIONAL REGULATOR RUTR"/>
    <property type="match status" value="1"/>
</dbReference>
<keyword evidence="1" id="KW-0805">Transcription regulation</keyword>
<feature type="domain" description="HTH tetR-type" evidence="6">
    <location>
        <begin position="36"/>
        <end position="96"/>
    </location>
</feature>
<organism evidence="7 8">
    <name type="scientific">Nitrospira tepida</name>
    <dbReference type="NCBI Taxonomy" id="2973512"/>
    <lineage>
        <taxon>Bacteria</taxon>
        <taxon>Pseudomonadati</taxon>
        <taxon>Nitrospirota</taxon>
        <taxon>Nitrospiria</taxon>
        <taxon>Nitrospirales</taxon>
        <taxon>Nitrospiraceae</taxon>
        <taxon>Nitrospira</taxon>
    </lineage>
</organism>
<evidence type="ECO:0000313" key="7">
    <source>
        <dbReference type="EMBL" id="CAI4030571.1"/>
    </source>
</evidence>
<dbReference type="PROSITE" id="PS01081">
    <property type="entry name" value="HTH_TETR_1"/>
    <property type="match status" value="1"/>
</dbReference>
<dbReference type="PRINTS" id="PR00455">
    <property type="entry name" value="HTHTETR"/>
</dbReference>
<accession>A0AA86MX36</accession>
<protein>
    <submittedName>
        <fullName evidence="7">Transcriptional regulator AcrR</fullName>
    </submittedName>
</protein>
<dbReference type="PROSITE" id="PS50977">
    <property type="entry name" value="HTH_TETR_2"/>
    <property type="match status" value="1"/>
</dbReference>
<evidence type="ECO:0000256" key="1">
    <source>
        <dbReference type="ARBA" id="ARBA00023015"/>
    </source>
</evidence>
<reference evidence="7" key="1">
    <citation type="submission" date="2022-10" db="EMBL/GenBank/DDBJ databases">
        <authorList>
            <person name="Koch H."/>
        </authorList>
    </citation>
    <scope>NUCLEOTIDE SEQUENCE</scope>
    <source>
        <strain evidence="7">DNF</strain>
    </source>
</reference>
<dbReference type="EMBL" id="OX365700">
    <property type="protein sequence ID" value="CAI4030571.1"/>
    <property type="molecule type" value="Genomic_DNA"/>
</dbReference>
<dbReference type="Pfam" id="PF14246">
    <property type="entry name" value="TetR_C_7"/>
    <property type="match status" value="1"/>
</dbReference>
<dbReference type="InterPro" id="IPR023772">
    <property type="entry name" value="DNA-bd_HTH_TetR-type_CS"/>
</dbReference>
<dbReference type="KEGG" id="nti:DNFV4_00999"/>
<dbReference type="InterPro" id="IPR050109">
    <property type="entry name" value="HTH-type_TetR-like_transc_reg"/>
</dbReference>
<evidence type="ECO:0000256" key="3">
    <source>
        <dbReference type="ARBA" id="ARBA00023163"/>
    </source>
</evidence>
<evidence type="ECO:0000256" key="4">
    <source>
        <dbReference type="PROSITE-ProRule" id="PRU00335"/>
    </source>
</evidence>
<dbReference type="AlphaFoldDB" id="A0AA86MX36"/>
<dbReference type="InterPro" id="IPR039536">
    <property type="entry name" value="TetR_C_Proteobacteria"/>
</dbReference>
<dbReference type="InterPro" id="IPR009057">
    <property type="entry name" value="Homeodomain-like_sf"/>
</dbReference>
<dbReference type="PANTHER" id="PTHR30055:SF234">
    <property type="entry name" value="HTH-TYPE TRANSCRIPTIONAL REGULATOR BETI"/>
    <property type="match status" value="1"/>
</dbReference>
<evidence type="ECO:0000259" key="6">
    <source>
        <dbReference type="PROSITE" id="PS50977"/>
    </source>
</evidence>
<keyword evidence="8" id="KW-1185">Reference proteome</keyword>
<evidence type="ECO:0000313" key="8">
    <source>
        <dbReference type="Proteomes" id="UP001179121"/>
    </source>
</evidence>
<evidence type="ECO:0000256" key="5">
    <source>
        <dbReference type="SAM" id="MobiDB-lite"/>
    </source>
</evidence>
<dbReference type="SUPFAM" id="SSF46689">
    <property type="entry name" value="Homeodomain-like"/>
    <property type="match status" value="1"/>
</dbReference>
<dbReference type="Gene3D" id="1.10.10.60">
    <property type="entry name" value="Homeodomain-like"/>
    <property type="match status" value="1"/>
</dbReference>
<dbReference type="GO" id="GO:0000976">
    <property type="term" value="F:transcription cis-regulatory region binding"/>
    <property type="evidence" value="ECO:0007669"/>
    <property type="project" value="TreeGrafter"/>
</dbReference>